<reference evidence="12 13" key="2">
    <citation type="submission" date="2024-05" db="EMBL/GenBank/DDBJ databases">
        <authorList>
            <person name="Chen Y."/>
            <person name="Shah S."/>
            <person name="Dougan E. K."/>
            <person name="Thang M."/>
            <person name="Chan C."/>
        </authorList>
    </citation>
    <scope>NUCLEOTIDE SEQUENCE [LARGE SCALE GENOMIC DNA]</scope>
</reference>
<evidence type="ECO:0000313" key="13">
    <source>
        <dbReference type="Proteomes" id="UP001152797"/>
    </source>
</evidence>
<comment type="cofactor">
    <cofactor evidence="1">
        <name>Mn(2+)</name>
        <dbReference type="ChEBI" id="CHEBI:29035"/>
    </cofactor>
</comment>
<protein>
    <submittedName>
        <fullName evidence="12">Terminal uridylyltransferase 7 (TUTase 7) (Zin c finger CCHC domain-containing protein 6)</fullName>
    </submittedName>
</protein>
<dbReference type="EMBL" id="CAMXCT020000646">
    <property type="protein sequence ID" value="CAL1134972.1"/>
    <property type="molecule type" value="Genomic_DNA"/>
</dbReference>
<evidence type="ECO:0000256" key="2">
    <source>
        <dbReference type="ARBA" id="ARBA00001946"/>
    </source>
</evidence>
<feature type="domain" description="PAP-associated" evidence="9">
    <location>
        <begin position="225"/>
        <end position="280"/>
    </location>
</feature>
<feature type="region of interest" description="Disordered" evidence="8">
    <location>
        <begin position="319"/>
        <end position="421"/>
    </location>
</feature>
<evidence type="ECO:0000256" key="7">
    <source>
        <dbReference type="ARBA" id="ARBA00022842"/>
    </source>
</evidence>
<dbReference type="OrthoDB" id="416474at2759"/>
<dbReference type="InterPro" id="IPR043519">
    <property type="entry name" value="NT_sf"/>
</dbReference>
<evidence type="ECO:0000256" key="3">
    <source>
        <dbReference type="ARBA" id="ARBA00004496"/>
    </source>
</evidence>
<dbReference type="SUPFAM" id="SSF81631">
    <property type="entry name" value="PAP/OAS1 substrate-binding domain"/>
    <property type="match status" value="1"/>
</dbReference>
<sequence>MMVLDLKALALHNCLQQLSWQHSAESENNVQSSCIKLLSSSLQKLDDRWVVKPFGSSANGFSTKDSDLDLTCIIPGKSVEYALEIFAEKRKAVLSTLESAPGIEVLQEIWSARVPVVKMKFAGFLEVDLTFQNTAALVNTELLKAYSKMCPQLRDLGIAVKRWAKAAGVCGAPQGHLSSYSFTLMAIYFMQTCHGMPCLPTNAFSENGPAPNVRNLRWETPLPVSALLMQFCLFYYHEFQWGTEVVSPRLGCRMRITHECFSWLETWGETRLHIEDPFILERNLNCVLGSWQEGRLREVLQESAVAMIAGKLPRCLDSTAHTEDTASTETPASGLADKTPALSSDAEDLMKPLTKEGRVETFGEDRIERLDSLRASPGLPPGPPGLPPGRFAPAPRPTRRAGPAGRTGLTGLTAPEPSEVPSPALGARGAGVFGRPLKVPLAINTVEIVEDDEAEVAEMAELLSNRVLRF</sequence>
<dbReference type="InterPro" id="IPR002058">
    <property type="entry name" value="PAP_assoc"/>
</dbReference>
<dbReference type="InterPro" id="IPR054708">
    <property type="entry name" value="MTPAP-like_central"/>
</dbReference>
<keyword evidence="5" id="KW-0808">Transferase</keyword>
<dbReference type="PANTHER" id="PTHR12271">
    <property type="entry name" value="POLY A POLYMERASE CID PAP -RELATED"/>
    <property type="match status" value="1"/>
</dbReference>
<gene>
    <name evidence="11" type="ORF">C1SCF055_LOCUS9368</name>
</gene>
<evidence type="ECO:0000256" key="4">
    <source>
        <dbReference type="ARBA" id="ARBA00022490"/>
    </source>
</evidence>
<dbReference type="EMBL" id="CAMXCT010000646">
    <property type="protein sequence ID" value="CAI3981597.1"/>
    <property type="molecule type" value="Genomic_DNA"/>
</dbReference>
<dbReference type="EMBL" id="CAMXCT030000646">
    <property type="protein sequence ID" value="CAL4768909.1"/>
    <property type="molecule type" value="Genomic_DNA"/>
</dbReference>
<feature type="compositionally biased region" description="Basic and acidic residues" evidence="8">
    <location>
        <begin position="348"/>
        <end position="372"/>
    </location>
</feature>
<dbReference type="Gene3D" id="1.10.1410.10">
    <property type="match status" value="1"/>
</dbReference>
<organism evidence="11">
    <name type="scientific">Cladocopium goreaui</name>
    <dbReference type="NCBI Taxonomy" id="2562237"/>
    <lineage>
        <taxon>Eukaryota</taxon>
        <taxon>Sar</taxon>
        <taxon>Alveolata</taxon>
        <taxon>Dinophyceae</taxon>
        <taxon>Suessiales</taxon>
        <taxon>Symbiodiniaceae</taxon>
        <taxon>Cladocopium</taxon>
    </lineage>
</organism>
<dbReference type="GO" id="GO:0031123">
    <property type="term" value="P:RNA 3'-end processing"/>
    <property type="evidence" value="ECO:0007669"/>
    <property type="project" value="TreeGrafter"/>
</dbReference>
<dbReference type="CDD" id="cd05402">
    <property type="entry name" value="NT_PAP_TUTase"/>
    <property type="match status" value="1"/>
</dbReference>
<comment type="cofactor">
    <cofactor evidence="2">
        <name>Mg(2+)</name>
        <dbReference type="ChEBI" id="CHEBI:18420"/>
    </cofactor>
</comment>
<keyword evidence="6" id="KW-0479">Metal-binding</keyword>
<evidence type="ECO:0000313" key="11">
    <source>
        <dbReference type="EMBL" id="CAI3981597.1"/>
    </source>
</evidence>
<evidence type="ECO:0000259" key="10">
    <source>
        <dbReference type="Pfam" id="PF22600"/>
    </source>
</evidence>
<comment type="caution">
    <text evidence="11">The sequence shown here is derived from an EMBL/GenBank/DDBJ whole genome shotgun (WGS) entry which is preliminary data.</text>
</comment>
<evidence type="ECO:0000256" key="8">
    <source>
        <dbReference type="SAM" id="MobiDB-lite"/>
    </source>
</evidence>
<evidence type="ECO:0000256" key="1">
    <source>
        <dbReference type="ARBA" id="ARBA00001936"/>
    </source>
</evidence>
<feature type="domain" description="Poly(A) RNA polymerase mitochondrial-like central palm" evidence="10">
    <location>
        <begin position="24"/>
        <end position="148"/>
    </location>
</feature>
<keyword evidence="7" id="KW-0460">Magnesium</keyword>
<dbReference type="GO" id="GO:0046872">
    <property type="term" value="F:metal ion binding"/>
    <property type="evidence" value="ECO:0007669"/>
    <property type="project" value="UniProtKB-KW"/>
</dbReference>
<dbReference type="GO" id="GO:0016779">
    <property type="term" value="F:nucleotidyltransferase activity"/>
    <property type="evidence" value="ECO:0007669"/>
    <property type="project" value="UniProtKB-KW"/>
</dbReference>
<keyword evidence="13" id="KW-1185">Reference proteome</keyword>
<feature type="compositionally biased region" description="Low complexity" evidence="8">
    <location>
        <begin position="400"/>
        <end position="415"/>
    </location>
</feature>
<proteinExistence type="predicted"/>
<dbReference type="Pfam" id="PF03828">
    <property type="entry name" value="PAP_assoc"/>
    <property type="match status" value="1"/>
</dbReference>
<accession>A0A9P1BYN3</accession>
<dbReference type="GO" id="GO:0005737">
    <property type="term" value="C:cytoplasm"/>
    <property type="evidence" value="ECO:0007669"/>
    <property type="project" value="UniProtKB-SubCell"/>
</dbReference>
<keyword evidence="12" id="KW-0548">Nucleotidyltransferase</keyword>
<dbReference type="SUPFAM" id="SSF81301">
    <property type="entry name" value="Nucleotidyltransferase"/>
    <property type="match status" value="1"/>
</dbReference>
<comment type="subcellular location">
    <subcellularLocation>
        <location evidence="3">Cytoplasm</location>
    </subcellularLocation>
</comment>
<reference evidence="11" key="1">
    <citation type="submission" date="2022-10" db="EMBL/GenBank/DDBJ databases">
        <authorList>
            <person name="Chen Y."/>
            <person name="Dougan E. K."/>
            <person name="Chan C."/>
            <person name="Rhodes N."/>
            <person name="Thang M."/>
        </authorList>
    </citation>
    <scope>NUCLEOTIDE SEQUENCE</scope>
</reference>
<feature type="compositionally biased region" description="Pro residues" evidence="8">
    <location>
        <begin position="378"/>
        <end position="387"/>
    </location>
</feature>
<evidence type="ECO:0000259" key="9">
    <source>
        <dbReference type="Pfam" id="PF03828"/>
    </source>
</evidence>
<evidence type="ECO:0000256" key="5">
    <source>
        <dbReference type="ARBA" id="ARBA00022679"/>
    </source>
</evidence>
<dbReference type="Pfam" id="PF22600">
    <property type="entry name" value="MTPAP-like_central"/>
    <property type="match status" value="1"/>
</dbReference>
<dbReference type="PANTHER" id="PTHR12271:SF40">
    <property type="entry name" value="POLY(A) RNA POLYMERASE GLD2"/>
    <property type="match status" value="1"/>
</dbReference>
<evidence type="ECO:0000256" key="6">
    <source>
        <dbReference type="ARBA" id="ARBA00022723"/>
    </source>
</evidence>
<dbReference type="Proteomes" id="UP001152797">
    <property type="component" value="Unassembled WGS sequence"/>
</dbReference>
<keyword evidence="4" id="KW-0963">Cytoplasm</keyword>
<dbReference type="Gene3D" id="3.30.460.10">
    <property type="entry name" value="Beta Polymerase, domain 2"/>
    <property type="match status" value="1"/>
</dbReference>
<evidence type="ECO:0000313" key="12">
    <source>
        <dbReference type="EMBL" id="CAL4768909.1"/>
    </source>
</evidence>
<dbReference type="AlphaFoldDB" id="A0A9P1BYN3"/>
<name>A0A9P1BYN3_9DINO</name>